<dbReference type="InterPro" id="IPR053930">
    <property type="entry name" value="RapZ-like_N"/>
</dbReference>
<keyword evidence="2 4" id="KW-0067">ATP-binding</keyword>
<evidence type="ECO:0000313" key="10">
    <source>
        <dbReference type="Proteomes" id="UP000515789"/>
    </source>
</evidence>
<dbReference type="AlphaFoldDB" id="A0A4P6LWB4"/>
<protein>
    <submittedName>
        <fullName evidence="7">Nucleotide-binding protein YvcJ</fullName>
    </submittedName>
    <submittedName>
        <fullName evidence="8">RNase adapter RapZ</fullName>
    </submittedName>
</protein>
<dbReference type="SUPFAM" id="SSF52540">
    <property type="entry name" value="P-loop containing nucleoside triphosphate hydrolases"/>
    <property type="match status" value="1"/>
</dbReference>
<dbReference type="RefSeq" id="WP_018597866.1">
    <property type="nucleotide sequence ID" value="NZ_AP031416.1"/>
</dbReference>
<dbReference type="Proteomes" id="UP000515789">
    <property type="component" value="Chromosome"/>
</dbReference>
<dbReference type="Pfam" id="PF22740">
    <property type="entry name" value="PapZ_C"/>
    <property type="match status" value="1"/>
</dbReference>
<dbReference type="PANTHER" id="PTHR30448">
    <property type="entry name" value="RNASE ADAPTER PROTEIN RAPZ"/>
    <property type="match status" value="1"/>
</dbReference>
<dbReference type="NCBIfam" id="NF003828">
    <property type="entry name" value="PRK05416.1"/>
    <property type="match status" value="1"/>
</dbReference>
<dbReference type="PIRSF" id="PIRSF005052">
    <property type="entry name" value="P-loopkin"/>
    <property type="match status" value="1"/>
</dbReference>
<keyword evidence="1 4" id="KW-0547">Nucleotide-binding</keyword>
<proteinExistence type="inferred from homology"/>
<dbReference type="GeneID" id="75054235"/>
<accession>A0A4P6LWB4</accession>
<evidence type="ECO:0000256" key="3">
    <source>
        <dbReference type="ARBA" id="ARBA00023134"/>
    </source>
</evidence>
<feature type="binding site" evidence="4">
    <location>
        <begin position="60"/>
        <end position="63"/>
    </location>
    <ligand>
        <name>GTP</name>
        <dbReference type="ChEBI" id="CHEBI:37565"/>
    </ligand>
</feature>
<name>A0A4P6LWB4_9FIRM</name>
<dbReference type="KEGG" id="bpro:PMF13cell1_01930"/>
<dbReference type="GO" id="GO:0005524">
    <property type="term" value="F:ATP binding"/>
    <property type="evidence" value="ECO:0007669"/>
    <property type="project" value="UniProtKB-UniRule"/>
</dbReference>
<dbReference type="Pfam" id="PF03668">
    <property type="entry name" value="RapZ-like_N"/>
    <property type="match status" value="1"/>
</dbReference>
<keyword evidence="3 4" id="KW-0342">GTP-binding</keyword>
<feature type="domain" description="RapZ C-terminal" evidence="6">
    <location>
        <begin position="165"/>
        <end position="285"/>
    </location>
</feature>
<reference evidence="7 9" key="1">
    <citation type="submission" date="2019-01" db="EMBL/GenBank/DDBJ databases">
        <title>PMF-metabolizing Aryl O-demethylase.</title>
        <authorList>
            <person name="Kim M."/>
        </authorList>
    </citation>
    <scope>NUCLEOTIDE SEQUENCE [LARGE SCALE GENOMIC DNA]</scope>
    <source>
        <strain evidence="7 9">PMF1</strain>
    </source>
</reference>
<dbReference type="PANTHER" id="PTHR30448:SF0">
    <property type="entry name" value="RNASE ADAPTER PROTEIN RAPZ"/>
    <property type="match status" value="1"/>
</dbReference>
<dbReference type="EMBL" id="CP039126">
    <property type="protein sequence ID" value="QMW80328.1"/>
    <property type="molecule type" value="Genomic_DNA"/>
</dbReference>
<evidence type="ECO:0000313" key="7">
    <source>
        <dbReference type="EMBL" id="QBE96386.1"/>
    </source>
</evidence>
<dbReference type="EMBL" id="CP035945">
    <property type="protein sequence ID" value="QBE96386.1"/>
    <property type="molecule type" value="Genomic_DNA"/>
</dbReference>
<evidence type="ECO:0000256" key="4">
    <source>
        <dbReference type="HAMAP-Rule" id="MF_00636"/>
    </source>
</evidence>
<dbReference type="InterPro" id="IPR027417">
    <property type="entry name" value="P-loop_NTPase"/>
</dbReference>
<evidence type="ECO:0000313" key="8">
    <source>
        <dbReference type="EMBL" id="QMW80328.1"/>
    </source>
</evidence>
<evidence type="ECO:0000256" key="1">
    <source>
        <dbReference type="ARBA" id="ARBA00022741"/>
    </source>
</evidence>
<feature type="binding site" evidence="4">
    <location>
        <begin position="8"/>
        <end position="15"/>
    </location>
    <ligand>
        <name>ATP</name>
        <dbReference type="ChEBI" id="CHEBI:30616"/>
    </ligand>
</feature>
<dbReference type="Proteomes" id="UP000289794">
    <property type="component" value="Chromosome"/>
</dbReference>
<evidence type="ECO:0000313" key="9">
    <source>
        <dbReference type="Proteomes" id="UP000289794"/>
    </source>
</evidence>
<evidence type="ECO:0000259" key="6">
    <source>
        <dbReference type="Pfam" id="PF22740"/>
    </source>
</evidence>
<reference evidence="8 10" key="2">
    <citation type="submission" date="2019-04" db="EMBL/GenBank/DDBJ databases">
        <authorList>
            <person name="Schori C."/>
            <person name="Ahrens C."/>
        </authorList>
    </citation>
    <scope>NUCLEOTIDE SEQUENCE [LARGE SCALE GENOMIC DNA]</scope>
    <source>
        <strain evidence="8 10">DSM 2950</strain>
    </source>
</reference>
<dbReference type="InterPro" id="IPR005337">
    <property type="entry name" value="RapZ-like"/>
</dbReference>
<feature type="domain" description="RapZ-like N-terminal" evidence="5">
    <location>
        <begin position="1"/>
        <end position="158"/>
    </location>
</feature>
<dbReference type="HAMAP" id="MF_00636">
    <property type="entry name" value="RapZ_like"/>
    <property type="match status" value="1"/>
</dbReference>
<dbReference type="Gene3D" id="3.40.50.300">
    <property type="entry name" value="P-loop containing nucleotide triphosphate hydrolases"/>
    <property type="match status" value="1"/>
</dbReference>
<dbReference type="InterPro" id="IPR053931">
    <property type="entry name" value="RapZ_C"/>
</dbReference>
<evidence type="ECO:0000256" key="2">
    <source>
        <dbReference type="ARBA" id="ARBA00022840"/>
    </source>
</evidence>
<sequence>MRFVIVTGMSGAGKSTALKMLEDMEYFCVDNLPILLIEKFAQLVKDGSSGEIERVAVGVDIRSGKALSELEQVLERLRLPGFQPEILFLDADDKTLVKRYKETRRSHPLSGNGRVDEGIKLERSRLAFLREFSDYILDTSQLLTRELKEELEKIFVENQKFKNLMITVLSFGFKYGIPGDSDLVFDVRFLPNPYYIEGMRFLSGNDKPVSDYVMGFDLAQEFSDKLEDMLRFLIPNYISEGKSQLVVSIGCTGGKHRSVTLANELYRRLKKSEEYGIRIEHRDIEKDAKKCHSPEA</sequence>
<gene>
    <name evidence="7" type="primary">yvcJ</name>
    <name evidence="8" type="synonym">rapZ</name>
    <name evidence="8" type="ORF">E5259_23595</name>
    <name evidence="7" type="ORF">PMF13cell1_01930</name>
</gene>
<evidence type="ECO:0000259" key="5">
    <source>
        <dbReference type="Pfam" id="PF03668"/>
    </source>
</evidence>
<organism evidence="7 9">
    <name type="scientific">Blautia producta</name>
    <dbReference type="NCBI Taxonomy" id="33035"/>
    <lineage>
        <taxon>Bacteria</taxon>
        <taxon>Bacillati</taxon>
        <taxon>Bacillota</taxon>
        <taxon>Clostridia</taxon>
        <taxon>Lachnospirales</taxon>
        <taxon>Lachnospiraceae</taxon>
        <taxon>Blautia</taxon>
    </lineage>
</organism>
<dbReference type="GO" id="GO:0005525">
    <property type="term" value="F:GTP binding"/>
    <property type="evidence" value="ECO:0007669"/>
    <property type="project" value="UniProtKB-UniRule"/>
</dbReference>